<feature type="domain" description="Gamma-glutamylcyclotransferase AIG2-like" evidence="1">
    <location>
        <begin position="6"/>
        <end position="54"/>
    </location>
</feature>
<protein>
    <recommendedName>
        <fullName evidence="1">Gamma-glutamylcyclotransferase AIG2-like domain-containing protein</fullName>
    </recommendedName>
</protein>
<gene>
    <name evidence="2" type="ordered locus">Rxyl_1674</name>
</gene>
<dbReference type="SUPFAM" id="SSF110857">
    <property type="entry name" value="Gamma-glutamyl cyclotransferase-like"/>
    <property type="match status" value="1"/>
</dbReference>
<evidence type="ECO:0000313" key="2">
    <source>
        <dbReference type="EMBL" id="ABG04635.1"/>
    </source>
</evidence>
<dbReference type="STRING" id="266117.Rxyl_1674"/>
<dbReference type="OrthoDB" id="5070127at2"/>
<reference evidence="2 3" key="1">
    <citation type="submission" date="2006-06" db="EMBL/GenBank/DDBJ databases">
        <title>Complete sequence of Rubrobacter xylanophilus DSM 9941.</title>
        <authorList>
            <consortium name="US DOE Joint Genome Institute"/>
            <person name="Copeland A."/>
            <person name="Lucas S."/>
            <person name="Lapidus A."/>
            <person name="Barry K."/>
            <person name="Detter J.C."/>
            <person name="Glavina del Rio T."/>
            <person name="Hammon N."/>
            <person name="Israni S."/>
            <person name="Dalin E."/>
            <person name="Tice H."/>
            <person name="Pitluck S."/>
            <person name="Munk A.C."/>
            <person name="Brettin T."/>
            <person name="Bruce D."/>
            <person name="Han C."/>
            <person name="Tapia R."/>
            <person name="Gilna P."/>
            <person name="Schmutz J."/>
            <person name="Larimer F."/>
            <person name="Land M."/>
            <person name="Hauser L."/>
            <person name="Kyrpides N."/>
            <person name="Lykidis A."/>
            <person name="da Costa M.S."/>
            <person name="Rainey F.A."/>
            <person name="Empadinhas N."/>
            <person name="Jolivet E."/>
            <person name="Battista J.R."/>
            <person name="Richardson P."/>
        </authorList>
    </citation>
    <scope>NUCLEOTIDE SEQUENCE [LARGE SCALE GENOMIC DNA]</scope>
    <source>
        <strain evidence="3">DSM 9941 / JCM 11954 / NBRC 16129 / PRD-1</strain>
    </source>
</reference>
<dbReference type="KEGG" id="rxy:Rxyl_1674"/>
<dbReference type="Pfam" id="PF06094">
    <property type="entry name" value="GGACT"/>
    <property type="match status" value="2"/>
</dbReference>
<dbReference type="eggNOG" id="COG2105">
    <property type="taxonomic scope" value="Bacteria"/>
</dbReference>
<name>Q1AVE3_RUBXD</name>
<dbReference type="Gene3D" id="3.10.490.10">
    <property type="entry name" value="Gamma-glutamyl cyclotransferase-like"/>
    <property type="match status" value="1"/>
</dbReference>
<evidence type="ECO:0000259" key="1">
    <source>
        <dbReference type="Pfam" id="PF06094"/>
    </source>
</evidence>
<dbReference type="InterPro" id="IPR009288">
    <property type="entry name" value="AIG2-like_dom"/>
</dbReference>
<dbReference type="HOGENOM" id="CLU_1537593_0_0_11"/>
<dbReference type="Proteomes" id="UP000006637">
    <property type="component" value="Chromosome"/>
</dbReference>
<organism evidence="2 3">
    <name type="scientific">Rubrobacter xylanophilus (strain DSM 9941 / JCM 11954 / NBRC 16129 / PRD-1)</name>
    <dbReference type="NCBI Taxonomy" id="266117"/>
    <lineage>
        <taxon>Bacteria</taxon>
        <taxon>Bacillati</taxon>
        <taxon>Actinomycetota</taxon>
        <taxon>Rubrobacteria</taxon>
        <taxon>Rubrobacterales</taxon>
        <taxon>Rubrobacteraceae</taxon>
        <taxon>Rubrobacter</taxon>
    </lineage>
</organism>
<keyword evidence="3" id="KW-1185">Reference proteome</keyword>
<dbReference type="AlphaFoldDB" id="Q1AVE3"/>
<dbReference type="CDD" id="cd06661">
    <property type="entry name" value="GGCT_like"/>
    <property type="match status" value="1"/>
</dbReference>
<dbReference type="RefSeq" id="WP_011564652.1">
    <property type="nucleotide sequence ID" value="NC_008148.1"/>
</dbReference>
<proteinExistence type="predicted"/>
<evidence type="ECO:0000313" key="3">
    <source>
        <dbReference type="Proteomes" id="UP000006637"/>
    </source>
</evidence>
<dbReference type="InterPro" id="IPR036568">
    <property type="entry name" value="GGCT-like_sf"/>
</dbReference>
<accession>Q1AVE3</accession>
<feature type="domain" description="Gamma-glutamylcyclotransferase AIG2-like" evidence="1">
    <location>
        <begin position="80"/>
        <end position="153"/>
    </location>
</feature>
<sequence length="155" mass="16712">MPEVSLFVYGTLKRGQPNHAALCRGYLRAERAAVRGRLFALPAGYPALVVREEDVLAAGTPDPLADAALQERAGRRPLPEPRKPLVRGELYVFGDPARRLPELDAFEGFRPGGESLYVRVLVPVLTPSGTVPAWAYAMPGPPPEGRPLPGGAWPP</sequence>
<dbReference type="InterPro" id="IPR013024">
    <property type="entry name" value="GGCT-like"/>
</dbReference>
<dbReference type="EMBL" id="CP000386">
    <property type="protein sequence ID" value="ABG04635.1"/>
    <property type="molecule type" value="Genomic_DNA"/>
</dbReference>